<evidence type="ECO:0000313" key="3">
    <source>
        <dbReference type="Proteomes" id="UP000836404"/>
    </source>
</evidence>
<name>A0A9N8M084_9BASI</name>
<feature type="compositionally biased region" description="Basic and acidic residues" evidence="1">
    <location>
        <begin position="19"/>
        <end position="28"/>
    </location>
</feature>
<feature type="compositionally biased region" description="Basic and acidic residues" evidence="1">
    <location>
        <begin position="36"/>
        <end position="47"/>
    </location>
</feature>
<evidence type="ECO:0000256" key="1">
    <source>
        <dbReference type="SAM" id="MobiDB-lite"/>
    </source>
</evidence>
<keyword evidence="3" id="KW-1185">Reference proteome</keyword>
<protein>
    <submittedName>
        <fullName evidence="2">Uncharacterized protein</fullName>
    </submittedName>
</protein>
<gene>
    <name evidence="2" type="ORF">JKILLFL_G1085</name>
</gene>
<organism evidence="2 3">
    <name type="scientific">Tilletia laevis</name>
    <dbReference type="NCBI Taxonomy" id="157183"/>
    <lineage>
        <taxon>Eukaryota</taxon>
        <taxon>Fungi</taxon>
        <taxon>Dikarya</taxon>
        <taxon>Basidiomycota</taxon>
        <taxon>Ustilaginomycotina</taxon>
        <taxon>Exobasidiomycetes</taxon>
        <taxon>Tilletiales</taxon>
        <taxon>Tilletiaceae</taxon>
        <taxon>Tilletia</taxon>
    </lineage>
</organism>
<dbReference type="Proteomes" id="UP000836404">
    <property type="component" value="Unassembled WGS sequence"/>
</dbReference>
<reference evidence="2 3" key="1">
    <citation type="submission" date="2020-10" db="EMBL/GenBank/DDBJ databases">
        <authorList>
            <person name="Sedaghatjoo S."/>
        </authorList>
    </citation>
    <scope>NUCLEOTIDE SEQUENCE [LARGE SCALE GENOMIC DNA]</scope>
    <source>
        <strain evidence="2 3">LLFL</strain>
    </source>
</reference>
<sequence>MVGSWPQFAYRTVAKTENNRAHGRDRICNDPQRLTDSTDHLGDDNRPTTHVGCGTKAIRSHEDLRRTIPQRSKRVVSYAWAPLRPVLGQAKICNLDRAGSNE</sequence>
<accession>A0A9N8M084</accession>
<proteinExistence type="predicted"/>
<evidence type="ECO:0000313" key="2">
    <source>
        <dbReference type="EMBL" id="CAD6937382.1"/>
    </source>
</evidence>
<dbReference type="AlphaFoldDB" id="A0A9N8M084"/>
<feature type="region of interest" description="Disordered" evidence="1">
    <location>
        <begin position="19"/>
        <end position="57"/>
    </location>
</feature>
<dbReference type="EMBL" id="CAJHJF010003701">
    <property type="protein sequence ID" value="CAD6937382.1"/>
    <property type="molecule type" value="Genomic_DNA"/>
</dbReference>
<feature type="non-terminal residue" evidence="2">
    <location>
        <position position="102"/>
    </location>
</feature>
<comment type="caution">
    <text evidence="2">The sequence shown here is derived from an EMBL/GenBank/DDBJ whole genome shotgun (WGS) entry which is preliminary data.</text>
</comment>